<evidence type="ECO:0000313" key="50">
    <source>
        <dbReference type="Proteomes" id="UP000033933"/>
    </source>
</evidence>
<dbReference type="Proteomes" id="UP000033864">
    <property type="component" value="Unassembled WGS sequence"/>
</dbReference>
<dbReference type="EMBL" id="JJQZ01000094">
    <property type="protein sequence ID" value="KKH95511.1"/>
    <property type="molecule type" value="Genomic_DNA"/>
</dbReference>
<dbReference type="Proteomes" id="UP000034820">
    <property type="component" value="Unassembled WGS sequence"/>
</dbReference>
<dbReference type="AlphaFoldDB" id="A0A0F8KDI1"/>
<evidence type="ECO:0000313" key="7">
    <source>
        <dbReference type="EMBL" id="KKG52829.1"/>
    </source>
</evidence>
<evidence type="ECO:0000313" key="63">
    <source>
        <dbReference type="Proteomes" id="UP000034279"/>
    </source>
</evidence>
<dbReference type="EMBL" id="JJQD01000169">
    <property type="protein sequence ID" value="KKH24948.1"/>
    <property type="molecule type" value="Genomic_DNA"/>
</dbReference>
<evidence type="ECO:0000313" key="70">
    <source>
        <dbReference type="Proteomes" id="UP000034547"/>
    </source>
</evidence>
<evidence type="ECO:0000313" key="22">
    <source>
        <dbReference type="EMBL" id="KKH17858.1"/>
    </source>
</evidence>
<evidence type="ECO:0000313" key="81">
    <source>
        <dbReference type="Proteomes" id="UP000034925"/>
    </source>
</evidence>
<evidence type="ECO:0000313" key="38">
    <source>
        <dbReference type="EMBL" id="KKH89421.1"/>
    </source>
</evidence>
<dbReference type="EMBL" id="JJPQ01000126">
    <property type="protein sequence ID" value="KKG79757.1"/>
    <property type="molecule type" value="Genomic_DNA"/>
</dbReference>
<dbReference type="EMBL" id="JJQP01000034">
    <property type="protein sequence ID" value="KKH70093.1"/>
    <property type="molecule type" value="Genomic_DNA"/>
</dbReference>
<dbReference type="EMBL" id="JJQN01000010">
    <property type="protein sequence ID" value="KKH62787.1"/>
    <property type="molecule type" value="Genomic_DNA"/>
</dbReference>
<dbReference type="Proteomes" id="UP000034253">
    <property type="component" value="Unassembled WGS sequence"/>
</dbReference>
<dbReference type="EMBL" id="JJRB01000099">
    <property type="protein sequence ID" value="KKI02623.1"/>
    <property type="molecule type" value="Genomic_DNA"/>
</dbReference>
<dbReference type="EMBL" id="JJOR01000043">
    <property type="protein sequence ID" value="KKG06941.1"/>
    <property type="molecule type" value="Genomic_DNA"/>
</dbReference>
<dbReference type="EMBL" id="JJPX01000053">
    <property type="protein sequence ID" value="KKH11812.1"/>
    <property type="molecule type" value="Genomic_DNA"/>
</dbReference>
<dbReference type="EMBL" id="JJPU01000058">
    <property type="protein sequence ID" value="KKG99204.1"/>
    <property type="molecule type" value="Genomic_DNA"/>
</dbReference>
<dbReference type="Proteomes" id="UP000300067">
    <property type="component" value="Chromosome"/>
</dbReference>
<evidence type="ECO:0000313" key="85">
    <source>
        <dbReference type="Proteomes" id="UP000300067"/>
    </source>
</evidence>
<dbReference type="Proteomes" id="UP000033933">
    <property type="component" value="Unassembled WGS sequence"/>
</dbReference>
<dbReference type="Proteomes" id="UP000034142">
    <property type="component" value="Unassembled WGS sequence"/>
</dbReference>
<evidence type="ECO:0000313" key="77">
    <source>
        <dbReference type="Proteomes" id="UP000034817"/>
    </source>
</evidence>
<evidence type="ECO:0000313" key="5">
    <source>
        <dbReference type="EMBL" id="KKG38711.1"/>
    </source>
</evidence>
<dbReference type="EMBL" id="JJPV01000041">
    <property type="protein sequence ID" value="KKH01654.1"/>
    <property type="molecule type" value="Genomic_DNA"/>
</dbReference>
<evidence type="ECO:0000313" key="4">
    <source>
        <dbReference type="EMBL" id="KKG30661.1"/>
    </source>
</evidence>
<reference evidence="44 45" key="1">
    <citation type="journal article" date="2015" name="ISME J.">
        <title>Genomic and phenotypic differentiation among Methanosarcina mazei populations from Columbia River sediment.</title>
        <authorList>
            <person name="Youngblut N.D."/>
            <person name="Wirth J.S."/>
            <person name="Henriksen J.R."/>
            <person name="Smith M."/>
            <person name="Simon H."/>
            <person name="Metcalf W.W."/>
            <person name="Whitaker R.J."/>
        </authorList>
    </citation>
    <scope>NUCLEOTIDE SEQUENCE [LARGE SCALE GENOMIC DNA]</scope>
    <source>
        <strain evidence="22 53">1.F.A.1A.3</strain>
        <strain evidence="23 60">1.F.A.2.8</strain>
        <strain evidence="24 64">1.H.A.0.1</strain>
        <strain evidence="25 76">1.H.A.1A.1</strain>
        <strain evidence="26 51">1.H.A.1A.3</strain>
        <strain evidence="27 46">1.H.A.1A.6</strain>
        <strain evidence="28 61">1.H.A.2.3</strain>
        <strain evidence="29 68">1.H.A.2.6</strain>
        <strain evidence="30 75">1.H.A.2.7</strain>
        <strain evidence="32">1.H.A.2.8</strain>
        <strain evidence="31 50">1.H.M.0.1</strain>
        <strain evidence="33 81">1.H.M.1A.1</strain>
        <strain evidence="34 52">1.H.M.1A.2</strain>
        <strain evidence="35 79">1.H.M.1A.3</strain>
        <strain evidence="38 57">1.H.M.2.1</strain>
        <strain evidence="36 44">1.H.M.2.2</strain>
        <strain evidence="37 82">1.H.M.2.3</strain>
        <strain evidence="39 74">1.H.M.2.4</strain>
        <strain evidence="40 80">1.H.T.2.1</strain>
        <strain evidence="42 48">1.H.T.2.3</strain>
        <strain evidence="41 70">1.H.T.2.5</strain>
        <strain evidence="3 55">2.F.A.2.3</strain>
        <strain evidence="2 72">2.F.A.2.4</strain>
        <strain evidence="1 73">2.F.T.0.2</strain>
        <strain evidence="4 47">3.F.A.1A.3</strain>
        <strain evidence="5 56">3.F.A.2.5</strain>
        <strain evidence="7 59">3.F.A.2.6</strain>
        <strain evidence="6 58">3.F.T.1A.1</strain>
        <strain evidence="10 63">3.F.T.1A.2</strain>
        <strain evidence="8 71">3.F.T.1A.4</strain>
        <strain evidence="9 67">3.F.T.2.1</strain>
        <strain evidence="11 54">3.H.A.1A.2</strain>
        <strain evidence="12 77">3.H.A.2.4</strain>
        <strain evidence="13 49">3.H.A.2.5</strain>
        <strain evidence="14 84">3.H.A.2.6</strain>
        <strain evidence="15 66">3.H.A.2.8</strain>
        <strain evidence="17 69">3.H.M.1B.1</strain>
        <strain evidence="18 45">3.H.M.1B.2</strain>
        <strain evidence="16 62">3.H.M.1B.5</strain>
        <strain evidence="20 65">3.H.M.2.7</strain>
        <strain evidence="19 78">3.H.T.1A.1</strain>
        <strain evidence="21 83">3.H.T.1A.2</strain>
    </source>
</reference>
<dbReference type="Proteomes" id="UP000034944">
    <property type="component" value="Unassembled WGS sequence"/>
</dbReference>
<evidence type="ECO:0000313" key="6">
    <source>
        <dbReference type="EMBL" id="KKG50971.1"/>
    </source>
</evidence>
<dbReference type="EMBL" id="JJOS01000004">
    <property type="protein sequence ID" value="KKG06735.1"/>
    <property type="molecule type" value="Genomic_DNA"/>
</dbReference>
<evidence type="ECO:0000313" key="42">
    <source>
        <dbReference type="EMBL" id="KKI05865.1"/>
    </source>
</evidence>
<dbReference type="Proteomes" id="UP000034668">
    <property type="component" value="Unassembled WGS sequence"/>
</dbReference>
<evidence type="ECO:0000313" key="68">
    <source>
        <dbReference type="Proteomes" id="UP000034450"/>
    </source>
</evidence>
<evidence type="ECO:0000313" key="80">
    <source>
        <dbReference type="Proteomes" id="UP000034872"/>
    </source>
</evidence>
<dbReference type="EMBL" id="JJQV01000004">
    <property type="protein sequence ID" value="KKH86928.1"/>
    <property type="molecule type" value="Genomic_DNA"/>
</dbReference>
<dbReference type="EMBL" id="JJQT01000148">
    <property type="protein sequence ID" value="KKH77196.1"/>
    <property type="molecule type" value="Genomic_DNA"/>
</dbReference>
<dbReference type="EMBL" id="JJPL01000069">
    <property type="protein sequence ID" value="KKG65450.1"/>
    <property type="molecule type" value="Genomic_DNA"/>
</dbReference>
<evidence type="ECO:0000313" key="66">
    <source>
        <dbReference type="Proteomes" id="UP000034409"/>
    </source>
</evidence>
<evidence type="ECO:0000313" key="76">
    <source>
        <dbReference type="Proteomes" id="UP000034758"/>
    </source>
</evidence>
<evidence type="ECO:0000313" key="43">
    <source>
        <dbReference type="EMBL" id="QCR16831.1"/>
    </source>
</evidence>
<evidence type="ECO:0000313" key="21">
    <source>
        <dbReference type="EMBL" id="KKH12548.1"/>
    </source>
</evidence>
<dbReference type="EMBL" id="JJQW01000081">
    <property type="protein sequence ID" value="KKH87258.1"/>
    <property type="molecule type" value="Genomic_DNA"/>
</dbReference>
<dbReference type="EMBL" id="JJQG01000153">
    <property type="protein sequence ID" value="KKH34496.1"/>
    <property type="molecule type" value="Genomic_DNA"/>
</dbReference>
<dbReference type="EMBL" id="JJPP01000098">
    <property type="protein sequence ID" value="KKG78696.1"/>
    <property type="molecule type" value="Genomic_DNA"/>
</dbReference>
<dbReference type="EMBL" id="JJQU01000042">
    <property type="protein sequence ID" value="KKH89421.1"/>
    <property type="molecule type" value="Genomic_DNA"/>
</dbReference>
<evidence type="ECO:0000313" key="31">
    <source>
        <dbReference type="EMBL" id="KKH70022.1"/>
    </source>
</evidence>
<evidence type="ECO:0000313" key="37">
    <source>
        <dbReference type="EMBL" id="KKH87258.1"/>
    </source>
</evidence>
<dbReference type="Proteomes" id="UP000034227">
    <property type="component" value="Unassembled WGS sequence"/>
</dbReference>
<dbReference type="Proteomes" id="UP000033878">
    <property type="component" value="Unassembled WGS sequence"/>
</dbReference>
<dbReference type="EMBL" id="CP029709">
    <property type="protein sequence ID" value="QCR16831.1"/>
    <property type="molecule type" value="Genomic_DNA"/>
</dbReference>
<dbReference type="Proteomes" id="UP000034468">
    <property type="component" value="Unassembled WGS sequence"/>
</dbReference>
<protein>
    <submittedName>
        <fullName evidence="21">Uncharacterized protein</fullName>
    </submittedName>
</protein>
<evidence type="ECO:0000313" key="9">
    <source>
        <dbReference type="EMBL" id="KKG65450.1"/>
    </source>
</evidence>
<dbReference type="EMBL" id="JJQA01000048">
    <property type="protein sequence ID" value="KKH17858.1"/>
    <property type="molecule type" value="Genomic_DNA"/>
</dbReference>
<evidence type="ECO:0000313" key="55">
    <source>
        <dbReference type="Proteomes" id="UP000034142"/>
    </source>
</evidence>
<evidence type="ECO:0000313" key="82">
    <source>
        <dbReference type="Proteomes" id="UP000034937"/>
    </source>
</evidence>
<evidence type="ECO:0000313" key="74">
    <source>
        <dbReference type="Proteomes" id="UP000034668"/>
    </source>
</evidence>
<evidence type="ECO:0000313" key="51">
    <source>
        <dbReference type="Proteomes" id="UP000034021"/>
    </source>
</evidence>
<evidence type="ECO:0000313" key="24">
    <source>
        <dbReference type="EMBL" id="KKH30541.1"/>
    </source>
</evidence>
<evidence type="ECO:0000313" key="78">
    <source>
        <dbReference type="Proteomes" id="UP000034820"/>
    </source>
</evidence>
<evidence type="ECO:0000313" key="44">
    <source>
        <dbReference type="Proteomes" id="UP000033814"/>
    </source>
</evidence>
<evidence type="ECO:0000313" key="28">
    <source>
        <dbReference type="EMBL" id="KKH55640.1"/>
    </source>
</evidence>
<evidence type="ECO:0000313" key="17">
    <source>
        <dbReference type="EMBL" id="KKG99204.1"/>
    </source>
</evidence>
<evidence type="ECO:0000313" key="62">
    <source>
        <dbReference type="Proteomes" id="UP000034253"/>
    </source>
</evidence>
<evidence type="ECO:0000313" key="13">
    <source>
        <dbReference type="EMBL" id="KKG79757.1"/>
    </source>
</evidence>
<evidence type="ECO:0000313" key="19">
    <source>
        <dbReference type="EMBL" id="KKH07628.1"/>
    </source>
</evidence>
<evidence type="ECO:0000313" key="2">
    <source>
        <dbReference type="EMBL" id="KKG06735.1"/>
    </source>
</evidence>
<dbReference type="EMBL" id="JJQQ01000010">
    <property type="protein sequence ID" value="KKH70022.1"/>
    <property type="molecule type" value="Genomic_DNA"/>
</dbReference>
<evidence type="ECO:0000313" key="73">
    <source>
        <dbReference type="Proteomes" id="UP000034597"/>
    </source>
</evidence>
<name>A0A0F8KDI1_METMZ</name>
<evidence type="ECO:0000313" key="64">
    <source>
        <dbReference type="Proteomes" id="UP000034338"/>
    </source>
</evidence>
<evidence type="ECO:0000313" key="67">
    <source>
        <dbReference type="Proteomes" id="UP000034424"/>
    </source>
</evidence>
<dbReference type="Proteomes" id="UP000034578">
    <property type="component" value="Unassembled WGS sequence"/>
</dbReference>
<dbReference type="EMBL" id="JJPK01000124">
    <property type="protein sequence ID" value="KKG57972.1"/>
    <property type="molecule type" value="Genomic_DNA"/>
</dbReference>
<evidence type="ECO:0000313" key="49">
    <source>
        <dbReference type="Proteomes" id="UP000033889"/>
    </source>
</evidence>
<evidence type="ECO:0000313" key="79">
    <source>
        <dbReference type="Proteomes" id="UP000034842"/>
    </source>
</evidence>
<dbReference type="Proteomes" id="UP000034195">
    <property type="component" value="Unassembled WGS sequence"/>
</dbReference>
<dbReference type="EMBL" id="JJOT01000047">
    <property type="protein sequence ID" value="KKG03447.1"/>
    <property type="molecule type" value="Genomic_DNA"/>
</dbReference>
<evidence type="ECO:0000313" key="47">
    <source>
        <dbReference type="Proteomes" id="UP000033878"/>
    </source>
</evidence>
<accession>A0A0F8KDI1</accession>
<dbReference type="EMBL" id="JJPJ01000013">
    <property type="protein sequence ID" value="KKG66310.1"/>
    <property type="molecule type" value="Genomic_DNA"/>
</dbReference>
<sequence length="67" mass="8031">MYLKKESQMNKMCKMKKIPGNPVKRDFRRKLKGSGSETYIKQYKDLVRENLAKNIKILITENIIKIW</sequence>
<dbReference type="Proteomes" id="UP000034450">
    <property type="component" value="Unassembled WGS sequence"/>
</dbReference>
<evidence type="ECO:0000313" key="36">
    <source>
        <dbReference type="EMBL" id="KKH86928.1"/>
    </source>
</evidence>
<dbReference type="EMBL" id="JJQM01000076">
    <property type="protein sequence ID" value="KKH55640.1"/>
    <property type="molecule type" value="Genomic_DNA"/>
</dbReference>
<dbReference type="Proteomes" id="UP000034040">
    <property type="component" value="Unassembled WGS sequence"/>
</dbReference>
<reference evidence="43 85" key="2">
    <citation type="submission" date="2018-05" db="EMBL/GenBank/DDBJ databases">
        <title>Methanosarcina gilichinskyana sp. nov., a novel methanogenic archaeon isolated from Holocene permafrost, North East Russia.</title>
        <authorList>
            <person name="Oshurkova V."/>
            <person name="Meer M."/>
            <person name="Bochkareva O."/>
            <person name="Shcherbakova V."/>
        </authorList>
    </citation>
    <scope>NUCLEOTIDE SEQUENCE [LARGE SCALE GENOMIC DNA]</scope>
    <source>
        <strain evidence="43 85">JL01</strain>
    </source>
</reference>
<evidence type="ECO:0000313" key="34">
    <source>
        <dbReference type="EMBL" id="KKH71932.1"/>
    </source>
</evidence>
<dbReference type="EMBL" id="JJQX01000187">
    <property type="protein sequence ID" value="KKH91346.1"/>
    <property type="molecule type" value="Genomic_DNA"/>
</dbReference>
<evidence type="ECO:0000313" key="33">
    <source>
        <dbReference type="EMBL" id="KKH70956.1"/>
    </source>
</evidence>
<dbReference type="EMBL" id="JJQR01000165">
    <property type="protein sequence ID" value="KKH70956.1"/>
    <property type="molecule type" value="Genomic_DNA"/>
</dbReference>
<evidence type="ECO:0000313" key="75">
    <source>
        <dbReference type="Proteomes" id="UP000034692"/>
    </source>
</evidence>
<organism evidence="21 83">
    <name type="scientific">Methanosarcina mazei</name>
    <name type="common">Methanosarcina frisia</name>
    <dbReference type="NCBI Taxonomy" id="2209"/>
    <lineage>
        <taxon>Archaea</taxon>
        <taxon>Methanobacteriati</taxon>
        <taxon>Methanobacteriota</taxon>
        <taxon>Stenosarchaea group</taxon>
        <taxon>Methanomicrobia</taxon>
        <taxon>Methanosarcinales</taxon>
        <taxon>Methanosarcinaceae</taxon>
        <taxon>Methanosarcina</taxon>
    </lineage>
</organism>
<evidence type="ECO:0000313" key="12">
    <source>
        <dbReference type="EMBL" id="KKG78696.1"/>
    </source>
</evidence>
<evidence type="ECO:0000313" key="3">
    <source>
        <dbReference type="EMBL" id="KKG06941.1"/>
    </source>
</evidence>
<dbReference type="EMBL" id="JJPW01000092">
    <property type="protein sequence ID" value="KKG98219.1"/>
    <property type="molecule type" value="Genomic_DNA"/>
</dbReference>
<evidence type="ECO:0000313" key="35">
    <source>
        <dbReference type="EMBL" id="KKH77196.1"/>
    </source>
</evidence>
<evidence type="ECO:0000313" key="18">
    <source>
        <dbReference type="EMBL" id="KKH01654.1"/>
    </source>
</evidence>
<evidence type="ECO:0000313" key="29">
    <source>
        <dbReference type="EMBL" id="KKH62787.1"/>
    </source>
</evidence>
<dbReference type="EMBL" id="JJPS01000133">
    <property type="protein sequence ID" value="KKG88967.1"/>
    <property type="molecule type" value="Genomic_DNA"/>
</dbReference>
<evidence type="ECO:0000313" key="45">
    <source>
        <dbReference type="Proteomes" id="UP000033835"/>
    </source>
</evidence>
<evidence type="ECO:0000313" key="40">
    <source>
        <dbReference type="EMBL" id="KKH95511.1"/>
    </source>
</evidence>
<dbReference type="Proteomes" id="UP000034872">
    <property type="component" value="Unassembled WGS sequence"/>
</dbReference>
<dbReference type="PATRIC" id="fig|2209.39.peg.988"/>
<dbReference type="Proteomes" id="UP000034021">
    <property type="component" value="Unassembled WGS sequence"/>
</dbReference>
<evidence type="ECO:0000313" key="83">
    <source>
        <dbReference type="Proteomes" id="UP000034944"/>
    </source>
</evidence>
<evidence type="ECO:0000313" key="65">
    <source>
        <dbReference type="Proteomes" id="UP000034387"/>
    </source>
</evidence>
<dbReference type="EMBL" id="JJQO01000040">
    <property type="protein sequence ID" value="KKH69143.1"/>
    <property type="molecule type" value="Genomic_DNA"/>
</dbReference>
<dbReference type="Proteomes" id="UP000034151">
    <property type="component" value="Unassembled WGS sequence"/>
</dbReference>
<dbReference type="Proteomes" id="UP000033885">
    <property type="component" value="Unassembled WGS sequence"/>
</dbReference>
<evidence type="ECO:0000313" key="39">
    <source>
        <dbReference type="EMBL" id="KKH91346.1"/>
    </source>
</evidence>
<dbReference type="EMBL" id="JJPN01000079">
    <property type="protein sequence ID" value="KKG72185.1"/>
    <property type="molecule type" value="Genomic_DNA"/>
</dbReference>
<dbReference type="EMBL" id="JJQF01000077">
    <property type="protein sequence ID" value="KKH30541.1"/>
    <property type="molecule type" value="Genomic_DNA"/>
</dbReference>
<dbReference type="EMBL" id="JJQS01000128">
    <property type="protein sequence ID" value="KKH71932.1"/>
    <property type="molecule type" value="Genomic_DNA"/>
</dbReference>
<evidence type="ECO:0000313" key="58">
    <source>
        <dbReference type="Proteomes" id="UP000034188"/>
    </source>
</evidence>
<dbReference type="Proteomes" id="UP000034232">
    <property type="component" value="Unassembled WGS sequence"/>
</dbReference>
<dbReference type="EMBL" id="JJPZ01000046">
    <property type="protein sequence ID" value="KKH12548.1"/>
    <property type="molecule type" value="Genomic_DNA"/>
</dbReference>
<dbReference type="Proteomes" id="UP000034074">
    <property type="component" value="Unassembled WGS sequence"/>
</dbReference>
<dbReference type="EMBL" id="JJPF01000146">
    <property type="protein sequence ID" value="KKG38711.1"/>
    <property type="molecule type" value="Genomic_DNA"/>
</dbReference>
<dbReference type="EMBL" id="JJQJ01000136">
    <property type="protein sequence ID" value="KKH47622.1"/>
    <property type="molecule type" value="Genomic_DNA"/>
</dbReference>
<dbReference type="Proteomes" id="UP000034566">
    <property type="component" value="Unassembled WGS sequence"/>
</dbReference>
<dbReference type="Proteomes" id="UP000034547">
    <property type="component" value="Unassembled WGS sequence"/>
</dbReference>
<dbReference type="Proteomes" id="UP000034064">
    <property type="component" value="Unassembled WGS sequence"/>
</dbReference>
<dbReference type="EMBL" id="JJRA01000027">
    <property type="protein sequence ID" value="KKI05865.1"/>
    <property type="molecule type" value="Genomic_DNA"/>
</dbReference>
<evidence type="ECO:0000313" key="59">
    <source>
        <dbReference type="Proteomes" id="UP000034195"/>
    </source>
</evidence>
<dbReference type="Proteomes" id="UP000034279">
    <property type="component" value="Unassembled WGS sequence"/>
</dbReference>
<keyword evidence="72" id="KW-1185">Reference proteome</keyword>
<dbReference type="Proteomes" id="UP000034409">
    <property type="component" value="Unassembled WGS sequence"/>
</dbReference>
<dbReference type="Proteomes" id="UP000034387">
    <property type="component" value="Unassembled WGS sequence"/>
</dbReference>
<evidence type="ECO:0000313" key="52">
    <source>
        <dbReference type="Proteomes" id="UP000034040"/>
    </source>
</evidence>
<evidence type="ECO:0000313" key="14">
    <source>
        <dbReference type="EMBL" id="KKG83911.1"/>
    </source>
</evidence>
<dbReference type="Proteomes" id="UP000034338">
    <property type="component" value="Unassembled WGS sequence"/>
</dbReference>
<evidence type="ECO:0000313" key="16">
    <source>
        <dbReference type="EMBL" id="KKG98219.1"/>
    </source>
</evidence>
<dbReference type="EMBL" id="JJPR01000134">
    <property type="protein sequence ID" value="KKG83911.1"/>
    <property type="molecule type" value="Genomic_DNA"/>
</dbReference>
<dbReference type="Proteomes" id="UP000034758">
    <property type="component" value="Unassembled WGS sequence"/>
</dbReference>
<evidence type="ECO:0000313" key="56">
    <source>
        <dbReference type="Proteomes" id="UP000034151"/>
    </source>
</evidence>
<evidence type="ECO:0000313" key="25">
    <source>
        <dbReference type="EMBL" id="KKH34496.1"/>
    </source>
</evidence>
<dbReference type="Proteomes" id="UP000034692">
    <property type="component" value="Unassembled WGS sequence"/>
</dbReference>
<proteinExistence type="predicted"/>
<evidence type="ECO:0000313" key="23">
    <source>
        <dbReference type="EMBL" id="KKH24948.1"/>
    </source>
</evidence>
<evidence type="ECO:0000313" key="30">
    <source>
        <dbReference type="EMBL" id="KKH69143.1"/>
    </source>
</evidence>
<dbReference type="Proteomes" id="UP000034188">
    <property type="component" value="Unassembled WGS sequence"/>
</dbReference>
<dbReference type="EMBL" id="JJPB01000091">
    <property type="protein sequence ID" value="KKG30661.1"/>
    <property type="molecule type" value="Genomic_DNA"/>
</dbReference>
<evidence type="ECO:0000313" key="69">
    <source>
        <dbReference type="Proteomes" id="UP000034468"/>
    </source>
</evidence>
<dbReference type="Proteomes" id="UP000034152">
    <property type="component" value="Unassembled WGS sequence"/>
</dbReference>
<evidence type="ECO:0000313" key="20">
    <source>
        <dbReference type="EMBL" id="KKH11812.1"/>
    </source>
</evidence>
<evidence type="ECO:0000313" key="84">
    <source>
        <dbReference type="Proteomes" id="UP000034950"/>
    </source>
</evidence>
<evidence type="ECO:0000313" key="8">
    <source>
        <dbReference type="EMBL" id="KKG57972.1"/>
    </source>
</evidence>
<dbReference type="EMBL" id="JJPI01000130">
    <property type="protein sequence ID" value="KKG50971.1"/>
    <property type="molecule type" value="Genomic_DNA"/>
</dbReference>
<dbReference type="Proteomes" id="UP000034925">
    <property type="component" value="Unassembled WGS sequence"/>
</dbReference>
<dbReference type="EMBL" id="JJPG01000063">
    <property type="protein sequence ID" value="KKG52829.1"/>
    <property type="molecule type" value="Genomic_DNA"/>
</dbReference>
<gene>
    <name evidence="43" type="ORF">DKM28_13180</name>
    <name evidence="3" type="ORF">DU31_13290</name>
    <name evidence="6" type="ORF">DU33_11425</name>
    <name evidence="24" type="ORF">DU37_13500</name>
    <name evidence="7" type="ORF">DU38_02710</name>
    <name evidence="5" type="ORF">DU39_04285</name>
    <name evidence="1" type="ORF">DU40_10505</name>
    <name evidence="20" type="ORF">DU42_19245</name>
    <name evidence="22" type="ORF">DU44_12935</name>
    <name evidence="8" type="ORF">DU45_11710</name>
    <name evidence="11" type="ORF">DU46_01490</name>
    <name evidence="2" type="ORF">DU47_09875</name>
    <name evidence="4" type="ORF">DU49_02950</name>
    <name evidence="26" type="ORF">DU50_14610</name>
    <name evidence="19" type="ORF">DU51_04740</name>
    <name evidence="25" type="ORF">DU54_08830</name>
    <name evidence="12" type="ORF">DU55_06175</name>
    <name evidence="16" type="ORF">DU56_11000</name>
    <name evidence="14" type="ORF">DU57_18670</name>
    <name evidence="23" type="ORF">DU58_11455</name>
    <name evidence="15" type="ORF">DU59_16490</name>
    <name evidence="13" type="ORF">DU61_12240</name>
    <name evidence="21" type="ORF">DU62_05690</name>
    <name evidence="10" type="ORF">DU64_13970</name>
    <name evidence="17" type="ORF">DU66_14615</name>
    <name evidence="9" type="ORF">DU67_11710</name>
    <name evidence="18" type="ORF">DU68_11255</name>
    <name evidence="32" type="ORF">DU73_11875</name>
    <name evidence="29" type="ORF">DU74_11455</name>
    <name evidence="30" type="ORF">DU75_14650</name>
    <name evidence="28" type="ORF">DU76_13200</name>
    <name evidence="34" type="ORF">DU77_10415</name>
    <name evidence="35" type="ORF">DU78_08655</name>
    <name evidence="39" type="ORF">DU79_10275</name>
    <name evidence="38" type="ORF">DU80_00750</name>
    <name evidence="42" type="ORF">DU81_11085</name>
    <name evidence="36" type="ORF">DU82_09400</name>
    <name evidence="41" type="ORF">DU83_11355</name>
    <name evidence="40" type="ORF">DU84_11385</name>
    <name evidence="27" type="ORF">DU85_13355</name>
    <name evidence="33" type="ORF">DU86_13755</name>
    <name evidence="31" type="ORF">DU87_10445</name>
    <name evidence="37" type="ORF">DU88_08710</name>
</gene>
<dbReference type="Proteomes" id="UP000033889">
    <property type="component" value="Unassembled WGS sequence"/>
</dbReference>
<evidence type="ECO:0000313" key="15">
    <source>
        <dbReference type="EMBL" id="KKG88967.1"/>
    </source>
</evidence>
<dbReference type="EMBL" id="JJQH01000085">
    <property type="protein sequence ID" value="KKH40872.1"/>
    <property type="molecule type" value="Genomic_DNA"/>
</dbReference>
<evidence type="ECO:0000313" key="11">
    <source>
        <dbReference type="EMBL" id="KKG72185.1"/>
    </source>
</evidence>
<evidence type="ECO:0000313" key="32">
    <source>
        <dbReference type="EMBL" id="KKH70093.1"/>
    </source>
</evidence>
<evidence type="ECO:0000313" key="46">
    <source>
        <dbReference type="Proteomes" id="UP000033864"/>
    </source>
</evidence>
<evidence type="ECO:0000313" key="57">
    <source>
        <dbReference type="Proteomes" id="UP000034152"/>
    </source>
</evidence>
<evidence type="ECO:0000313" key="72">
    <source>
        <dbReference type="Proteomes" id="UP000034578"/>
    </source>
</evidence>
<evidence type="ECO:0000313" key="1">
    <source>
        <dbReference type="EMBL" id="KKG03447.1"/>
    </source>
</evidence>
<dbReference type="Proteomes" id="UP000034424">
    <property type="component" value="Unassembled WGS sequence"/>
</dbReference>
<dbReference type="Proteomes" id="UP000034950">
    <property type="component" value="Unassembled WGS sequence"/>
</dbReference>
<evidence type="ECO:0000313" key="26">
    <source>
        <dbReference type="EMBL" id="KKH40872.1"/>
    </source>
</evidence>
<evidence type="ECO:0000313" key="53">
    <source>
        <dbReference type="Proteomes" id="UP000034064"/>
    </source>
</evidence>
<evidence type="ECO:0000313" key="10">
    <source>
        <dbReference type="EMBL" id="KKG66310.1"/>
    </source>
</evidence>
<evidence type="ECO:0000313" key="71">
    <source>
        <dbReference type="Proteomes" id="UP000034566"/>
    </source>
</evidence>
<evidence type="ECO:0000313" key="61">
    <source>
        <dbReference type="Proteomes" id="UP000034232"/>
    </source>
</evidence>
<dbReference type="EMBL" id="JJPY01000084">
    <property type="protein sequence ID" value="KKH07628.1"/>
    <property type="molecule type" value="Genomic_DNA"/>
</dbReference>
<evidence type="ECO:0000313" key="60">
    <source>
        <dbReference type="Proteomes" id="UP000034227"/>
    </source>
</evidence>
<dbReference type="Proteomes" id="UP000033835">
    <property type="component" value="Unassembled WGS sequence"/>
</dbReference>
<dbReference type="Proteomes" id="UP000033814">
    <property type="component" value="Unassembled WGS sequence"/>
</dbReference>
<evidence type="ECO:0000313" key="41">
    <source>
        <dbReference type="EMBL" id="KKI02623.1"/>
    </source>
</evidence>
<dbReference type="Proteomes" id="UP000034817">
    <property type="component" value="Unassembled WGS sequence"/>
</dbReference>
<dbReference type="Proteomes" id="UP000034937">
    <property type="component" value="Unassembled WGS sequence"/>
</dbReference>
<dbReference type="Proteomes" id="UP000034597">
    <property type="component" value="Unassembled WGS sequence"/>
</dbReference>
<evidence type="ECO:0000313" key="27">
    <source>
        <dbReference type="EMBL" id="KKH47622.1"/>
    </source>
</evidence>
<dbReference type="Proteomes" id="UP000034842">
    <property type="component" value="Unassembled WGS sequence"/>
</dbReference>
<evidence type="ECO:0000313" key="48">
    <source>
        <dbReference type="Proteomes" id="UP000033885"/>
    </source>
</evidence>
<evidence type="ECO:0000313" key="54">
    <source>
        <dbReference type="Proteomes" id="UP000034074"/>
    </source>
</evidence>